<reference evidence="2" key="1">
    <citation type="journal article" date="2023" name="bioRxiv">
        <title>Improved chromosome-level genome assembly for marigold (Tagetes erecta).</title>
        <authorList>
            <person name="Jiang F."/>
            <person name="Yuan L."/>
            <person name="Wang S."/>
            <person name="Wang H."/>
            <person name="Xu D."/>
            <person name="Wang A."/>
            <person name="Fan W."/>
        </authorList>
    </citation>
    <scope>NUCLEOTIDE SEQUENCE</scope>
    <source>
        <strain evidence="2">WSJ</strain>
        <tissue evidence="2">Leaf</tissue>
    </source>
</reference>
<sequence>MVSKPGCQLTVRMRKMDVAMVSDVYWYGDGVPMAVVVRKTSGGGCPGNVTVVKRHPTTYIAIALSHHQLHHGHHRYTKSPPTPSSTQTLSFSAPPPPPLLPPPPIATSHHR</sequence>
<feature type="compositionally biased region" description="Pro residues" evidence="1">
    <location>
        <begin position="93"/>
        <end position="105"/>
    </location>
</feature>
<dbReference type="Proteomes" id="UP001229421">
    <property type="component" value="Unassembled WGS sequence"/>
</dbReference>
<organism evidence="2 3">
    <name type="scientific">Tagetes erecta</name>
    <name type="common">African marigold</name>
    <dbReference type="NCBI Taxonomy" id="13708"/>
    <lineage>
        <taxon>Eukaryota</taxon>
        <taxon>Viridiplantae</taxon>
        <taxon>Streptophyta</taxon>
        <taxon>Embryophyta</taxon>
        <taxon>Tracheophyta</taxon>
        <taxon>Spermatophyta</taxon>
        <taxon>Magnoliopsida</taxon>
        <taxon>eudicotyledons</taxon>
        <taxon>Gunneridae</taxon>
        <taxon>Pentapetalae</taxon>
        <taxon>asterids</taxon>
        <taxon>campanulids</taxon>
        <taxon>Asterales</taxon>
        <taxon>Asteraceae</taxon>
        <taxon>Asteroideae</taxon>
        <taxon>Heliantheae alliance</taxon>
        <taxon>Tageteae</taxon>
        <taxon>Tagetes</taxon>
    </lineage>
</organism>
<proteinExistence type="predicted"/>
<keyword evidence="3" id="KW-1185">Reference proteome</keyword>
<evidence type="ECO:0000313" key="2">
    <source>
        <dbReference type="EMBL" id="KAK1426517.1"/>
    </source>
</evidence>
<evidence type="ECO:0000256" key="1">
    <source>
        <dbReference type="SAM" id="MobiDB-lite"/>
    </source>
</evidence>
<dbReference type="AlphaFoldDB" id="A0AAD8KP82"/>
<comment type="caution">
    <text evidence="2">The sequence shown here is derived from an EMBL/GenBank/DDBJ whole genome shotgun (WGS) entry which is preliminary data.</text>
</comment>
<dbReference type="EMBL" id="JAUHHV010000004">
    <property type="protein sequence ID" value="KAK1426517.1"/>
    <property type="molecule type" value="Genomic_DNA"/>
</dbReference>
<name>A0AAD8KP82_TARER</name>
<protein>
    <submittedName>
        <fullName evidence="2">Uncharacterized protein</fullName>
    </submittedName>
</protein>
<gene>
    <name evidence="2" type="ORF">QVD17_15191</name>
</gene>
<evidence type="ECO:0000313" key="3">
    <source>
        <dbReference type="Proteomes" id="UP001229421"/>
    </source>
</evidence>
<accession>A0AAD8KP82</accession>
<feature type="region of interest" description="Disordered" evidence="1">
    <location>
        <begin position="70"/>
        <end position="111"/>
    </location>
</feature>